<reference evidence="1 2" key="1">
    <citation type="journal article" date="2015" name="Stand. Genomic Sci.">
        <title>Genomic Encyclopedia of Bacterial and Archaeal Type Strains, Phase III: the genomes of soil and plant-associated and newly described type strains.</title>
        <authorList>
            <person name="Whitman W.B."/>
            <person name="Woyke T."/>
            <person name="Klenk H.P."/>
            <person name="Zhou Y."/>
            <person name="Lilburn T.G."/>
            <person name="Beck B.J."/>
            <person name="De Vos P."/>
            <person name="Vandamme P."/>
            <person name="Eisen J.A."/>
            <person name="Garrity G."/>
            <person name="Hugenholtz P."/>
            <person name="Kyrpides N.C."/>
        </authorList>
    </citation>
    <scope>NUCLEOTIDE SEQUENCE [LARGE SCALE GENOMIC DNA]</scope>
    <source>
        <strain evidence="1 2">CGMCC 1.10116</strain>
    </source>
</reference>
<dbReference type="OrthoDB" id="2819999at2"/>
<protein>
    <recommendedName>
        <fullName evidence="3">Ferric iron reductase protein FhuF</fullName>
    </recommendedName>
</protein>
<dbReference type="Proteomes" id="UP000315711">
    <property type="component" value="Unassembled WGS sequence"/>
</dbReference>
<dbReference type="RefSeq" id="WP_144449719.1">
    <property type="nucleotide sequence ID" value="NZ_VLKZ01000003.1"/>
</dbReference>
<name>A0A562QPR7_9BACI</name>
<dbReference type="EMBL" id="VLKZ01000003">
    <property type="protein sequence ID" value="TWI58056.1"/>
    <property type="molecule type" value="Genomic_DNA"/>
</dbReference>
<evidence type="ECO:0008006" key="3">
    <source>
        <dbReference type="Google" id="ProtNLM"/>
    </source>
</evidence>
<accession>A0A562QPR7</accession>
<gene>
    <name evidence="1" type="ORF">IQ10_01387</name>
</gene>
<dbReference type="AlphaFoldDB" id="A0A562QPR7"/>
<keyword evidence="2" id="KW-1185">Reference proteome</keyword>
<proteinExistence type="predicted"/>
<evidence type="ECO:0000313" key="2">
    <source>
        <dbReference type="Proteomes" id="UP000315711"/>
    </source>
</evidence>
<comment type="caution">
    <text evidence="1">The sequence shown here is derived from an EMBL/GenBank/DDBJ whole genome shotgun (WGS) entry which is preliminary data.</text>
</comment>
<organism evidence="1 2">
    <name type="scientific">Halalkalibacter nanhaiisediminis</name>
    <dbReference type="NCBI Taxonomy" id="688079"/>
    <lineage>
        <taxon>Bacteria</taxon>
        <taxon>Bacillati</taxon>
        <taxon>Bacillota</taxon>
        <taxon>Bacilli</taxon>
        <taxon>Bacillales</taxon>
        <taxon>Bacillaceae</taxon>
        <taxon>Halalkalibacter</taxon>
    </lineage>
</organism>
<evidence type="ECO:0000313" key="1">
    <source>
        <dbReference type="EMBL" id="TWI58056.1"/>
    </source>
</evidence>
<sequence length="266" mass="30641">MQMSQWMKDIESHFFLNTTDQQMIHQEIALADLLDKKKAQSFLQAYGKQITAVNLHAPSTYFSSNLGIACSAYITTLALNHYRLPMTAKSLKIQLYFNEEQQADRMAIKLDSDQGVQGEHSAEWRRKQLEKLIEETVTPVIQSLANAADYRVRELWGQFTNGLEYGKKVALTLAKTDTEKERVLSDFHWLTRVASPSLFQSKKNALDFPYIEVESPTEPGVMRRMKPTCCLFYQTECGTNKCYNCPRLTPEDREKRKQELLAVKVK</sequence>